<dbReference type="AlphaFoldDB" id="A0A0F9G4D2"/>
<reference evidence="1" key="1">
    <citation type="journal article" date="2015" name="Nature">
        <title>Complex archaea that bridge the gap between prokaryotes and eukaryotes.</title>
        <authorList>
            <person name="Spang A."/>
            <person name="Saw J.H."/>
            <person name="Jorgensen S.L."/>
            <person name="Zaremba-Niedzwiedzka K."/>
            <person name="Martijn J."/>
            <person name="Lind A.E."/>
            <person name="van Eijk R."/>
            <person name="Schleper C."/>
            <person name="Guy L."/>
            <person name="Ettema T.J."/>
        </authorList>
    </citation>
    <scope>NUCLEOTIDE SEQUENCE</scope>
</reference>
<accession>A0A0F9G4D2</accession>
<sequence length="35" mass="4185">KLEKAIVLHLKEKSLGYDFVTDKEAVEYFLDVWKE</sequence>
<proteinExistence type="predicted"/>
<dbReference type="EMBL" id="LAZR01019136">
    <property type="protein sequence ID" value="KKL93619.1"/>
    <property type="molecule type" value="Genomic_DNA"/>
</dbReference>
<gene>
    <name evidence="1" type="ORF">LCGC14_1872840</name>
</gene>
<protein>
    <submittedName>
        <fullName evidence="1">Uncharacterized protein</fullName>
    </submittedName>
</protein>
<name>A0A0F9G4D2_9ZZZZ</name>
<comment type="caution">
    <text evidence="1">The sequence shown here is derived from an EMBL/GenBank/DDBJ whole genome shotgun (WGS) entry which is preliminary data.</text>
</comment>
<evidence type="ECO:0000313" key="1">
    <source>
        <dbReference type="EMBL" id="KKL93619.1"/>
    </source>
</evidence>
<feature type="non-terminal residue" evidence="1">
    <location>
        <position position="1"/>
    </location>
</feature>
<organism evidence="1">
    <name type="scientific">marine sediment metagenome</name>
    <dbReference type="NCBI Taxonomy" id="412755"/>
    <lineage>
        <taxon>unclassified sequences</taxon>
        <taxon>metagenomes</taxon>
        <taxon>ecological metagenomes</taxon>
    </lineage>
</organism>